<dbReference type="HAMAP" id="MF_00966">
    <property type="entry name" value="G6PD"/>
    <property type="match status" value="1"/>
</dbReference>
<evidence type="ECO:0000256" key="7">
    <source>
        <dbReference type="HAMAP-Rule" id="MF_00966"/>
    </source>
</evidence>
<dbReference type="SUPFAM" id="SSF51735">
    <property type="entry name" value="NAD(P)-binding Rossmann-fold domains"/>
    <property type="match status" value="1"/>
</dbReference>
<dbReference type="InterPro" id="IPR022675">
    <property type="entry name" value="G6P_DH_C"/>
</dbReference>
<dbReference type="SUPFAM" id="SSF55347">
    <property type="entry name" value="Glyceraldehyde-3-phosphate dehydrogenase-like, C-terminal domain"/>
    <property type="match status" value="1"/>
</dbReference>
<feature type="binding site" evidence="7">
    <location>
        <begin position="84"/>
        <end position="85"/>
    </location>
    <ligand>
        <name>NADP(+)</name>
        <dbReference type="ChEBI" id="CHEBI:58349"/>
    </ligand>
</feature>
<comment type="catalytic activity">
    <reaction evidence="7">
        <text>D-glucose 6-phosphate + NADP(+) = 6-phospho-D-glucono-1,5-lactone + NADPH + H(+)</text>
        <dbReference type="Rhea" id="RHEA:15841"/>
        <dbReference type="ChEBI" id="CHEBI:15378"/>
        <dbReference type="ChEBI" id="CHEBI:57783"/>
        <dbReference type="ChEBI" id="CHEBI:57955"/>
        <dbReference type="ChEBI" id="CHEBI:58349"/>
        <dbReference type="ChEBI" id="CHEBI:61548"/>
        <dbReference type="EC" id="1.1.1.49"/>
    </reaction>
</comment>
<dbReference type="GO" id="GO:0006006">
    <property type="term" value="P:glucose metabolic process"/>
    <property type="evidence" value="ECO:0007669"/>
    <property type="project" value="UniProtKB-KW"/>
</dbReference>
<gene>
    <name evidence="7 10" type="primary">zwf</name>
    <name evidence="10" type="ORF">HK107_04690</name>
</gene>
<feature type="binding site" evidence="7">
    <location>
        <position position="228"/>
    </location>
    <ligand>
        <name>substrate</name>
    </ligand>
</feature>
<comment type="caution">
    <text evidence="10">The sequence shown here is derived from an EMBL/GenBank/DDBJ whole genome shotgun (WGS) entry which is preliminary data.</text>
</comment>
<keyword evidence="11" id="KW-1185">Reference proteome</keyword>
<comment type="caution">
    <text evidence="7">Lacks conserved residue(s) required for the propagation of feature annotation.</text>
</comment>
<dbReference type="Gene3D" id="3.30.360.10">
    <property type="entry name" value="Dihydrodipicolinate Reductase, domain 2"/>
    <property type="match status" value="1"/>
</dbReference>
<dbReference type="InterPro" id="IPR019796">
    <property type="entry name" value="G6P_DH_AS"/>
</dbReference>
<dbReference type="PROSITE" id="PS00069">
    <property type="entry name" value="G6P_DEHYDROGENASE"/>
    <property type="match status" value="1"/>
</dbReference>
<keyword evidence="3 7" id="KW-0313">Glucose metabolism</keyword>
<evidence type="ECO:0000259" key="8">
    <source>
        <dbReference type="Pfam" id="PF00479"/>
    </source>
</evidence>
<dbReference type="NCBIfam" id="TIGR00871">
    <property type="entry name" value="zwf"/>
    <property type="match status" value="1"/>
</dbReference>
<feature type="active site" description="Proton acceptor" evidence="7">
    <location>
        <position position="233"/>
    </location>
</feature>
<evidence type="ECO:0000256" key="4">
    <source>
        <dbReference type="ARBA" id="ARBA00022857"/>
    </source>
</evidence>
<dbReference type="InterPro" id="IPR036291">
    <property type="entry name" value="NAD(P)-bd_dom_sf"/>
</dbReference>
<dbReference type="PIRSF" id="PIRSF000110">
    <property type="entry name" value="G6PD"/>
    <property type="match status" value="1"/>
</dbReference>
<reference evidence="10 11" key="1">
    <citation type="submission" date="2020-05" db="EMBL/GenBank/DDBJ databases">
        <title>Parvularcula mediterraneae sp. nov., isolated from polypropylene straw from shallow seawater of the seashore of Laganas in Zakynthos island, Greece.</title>
        <authorList>
            <person name="Szabo I."/>
            <person name="Al-Omari J."/>
            <person name="Rado J."/>
            <person name="Szerdahelyi G.S."/>
        </authorList>
    </citation>
    <scope>NUCLEOTIDE SEQUENCE [LARGE SCALE GENOMIC DNA]</scope>
    <source>
        <strain evidence="10 11">ZS-1/3</strain>
    </source>
</reference>
<evidence type="ECO:0000313" key="11">
    <source>
        <dbReference type="Proteomes" id="UP000536835"/>
    </source>
</evidence>
<feature type="domain" description="Glucose-6-phosphate dehydrogenase NAD-binding" evidence="8">
    <location>
        <begin position="6"/>
        <end position="180"/>
    </location>
</feature>
<keyword evidence="5 7" id="KW-0560">Oxidoreductase</keyword>
<dbReference type="GO" id="GO:0009051">
    <property type="term" value="P:pentose-phosphate shunt, oxidative branch"/>
    <property type="evidence" value="ECO:0007669"/>
    <property type="project" value="TreeGrafter"/>
</dbReference>
<dbReference type="Pfam" id="PF02781">
    <property type="entry name" value="G6PD_C"/>
    <property type="match status" value="1"/>
</dbReference>
<evidence type="ECO:0000256" key="1">
    <source>
        <dbReference type="ARBA" id="ARBA00004937"/>
    </source>
</evidence>
<feature type="binding site" evidence="7">
    <location>
        <position position="175"/>
    </location>
    <ligand>
        <name>substrate</name>
    </ligand>
</feature>
<feature type="binding site" evidence="7">
    <location>
        <position position="141"/>
    </location>
    <ligand>
        <name>NADP(+)</name>
        <dbReference type="ChEBI" id="CHEBI:58349"/>
    </ligand>
</feature>
<evidence type="ECO:0000313" key="10">
    <source>
        <dbReference type="EMBL" id="NNU15613.1"/>
    </source>
</evidence>
<dbReference type="PRINTS" id="PR00079">
    <property type="entry name" value="G6PDHDRGNASE"/>
</dbReference>
<feature type="binding site" evidence="7">
    <location>
        <position position="171"/>
    </location>
    <ligand>
        <name>substrate</name>
    </ligand>
</feature>
<dbReference type="EC" id="1.1.1.49" evidence="7"/>
<name>A0A7Y3RK98_9PROT</name>
<protein>
    <recommendedName>
        <fullName evidence="7">Glucose-6-phosphate 1-dehydrogenase</fullName>
        <shortName evidence="7">G6PD</shortName>
        <ecNumber evidence="7">1.1.1.49</ecNumber>
    </recommendedName>
</protein>
<feature type="binding site" evidence="7">
    <location>
        <position position="333"/>
    </location>
    <ligand>
        <name>substrate</name>
    </ligand>
</feature>
<evidence type="ECO:0000256" key="6">
    <source>
        <dbReference type="ARBA" id="ARBA00023277"/>
    </source>
</evidence>
<dbReference type="InterPro" id="IPR001282">
    <property type="entry name" value="G6P_DH"/>
</dbReference>
<dbReference type="InterPro" id="IPR022674">
    <property type="entry name" value="G6P_DH_NAD-bd"/>
</dbReference>
<dbReference type="UniPathway" id="UPA00115">
    <property type="reaction ID" value="UER00408"/>
</dbReference>
<keyword evidence="4 7" id="KW-0521">NADP</keyword>
<dbReference type="GO" id="GO:0050661">
    <property type="term" value="F:NADP binding"/>
    <property type="evidence" value="ECO:0007669"/>
    <property type="project" value="UniProtKB-UniRule"/>
</dbReference>
<dbReference type="AlphaFoldDB" id="A0A7Y3RK98"/>
<proteinExistence type="inferred from homology"/>
<accession>A0A7Y3RK98</accession>
<dbReference type="PANTHER" id="PTHR23429:SF0">
    <property type="entry name" value="GLUCOSE-6-PHOSPHATE 1-DEHYDROGENASE"/>
    <property type="match status" value="1"/>
</dbReference>
<dbReference type="GO" id="GO:0005829">
    <property type="term" value="C:cytosol"/>
    <property type="evidence" value="ECO:0007669"/>
    <property type="project" value="TreeGrafter"/>
</dbReference>
<evidence type="ECO:0000256" key="5">
    <source>
        <dbReference type="ARBA" id="ARBA00023002"/>
    </source>
</evidence>
<evidence type="ECO:0000256" key="3">
    <source>
        <dbReference type="ARBA" id="ARBA00022526"/>
    </source>
</evidence>
<sequence>MADTFVLFGATGDLARRMLFPSLYFLHAEGHLEEKTRIIACARSAREKQAFREEVAAMVCERADGAQSDVVEAFTKRIHYLAIDVTTPEGYGELAAAIRADGGGKEVVFYLSTSPSIFGEVCRGLKAQGLSEAPHRCVVEKPIGYDLESNIRINETVAQSFSEERTFRIDHYLGKETVQNLIALRFGNRIFEPLWNSETIESVQISIAETLGAEGRGGYYDEYGAMRDMMQNHLVQLLCLVAMEPPSSLSAEAIRNEKVKVLRSLAPITEENVEAKTIRGQYTEGFDPDGGKAASYKADVENEETDTETYVGVAAEIQNWRWAGVPFYLETGKRMAERKTQVVIAFKPVPHSIFGGDASNNELHIILQPEERITLQIMNKKPGISADGMPLEELPLNLSLVERNNGARRRIAYEQLILDALTNNPSLFVQRDEQEASWKWIDAIAKAWSDRGVSAKPYRAGTNGPSAKHVLTERNGHSWYE</sequence>
<dbReference type="RefSeq" id="WP_173197193.1">
    <property type="nucleotide sequence ID" value="NZ_JABFCX010000002.1"/>
</dbReference>
<feature type="domain" description="Glucose-6-phosphate dehydrogenase C-terminal" evidence="9">
    <location>
        <begin position="183"/>
        <end position="479"/>
    </location>
</feature>
<dbReference type="Gene3D" id="3.40.50.720">
    <property type="entry name" value="NAD(P)-binding Rossmann-like Domain"/>
    <property type="match status" value="1"/>
</dbReference>
<comment type="similarity">
    <text evidence="2 7">Belongs to the glucose-6-phosphate dehydrogenase family.</text>
</comment>
<feature type="binding site" evidence="7">
    <location>
        <begin position="9"/>
        <end position="16"/>
    </location>
    <ligand>
        <name>NADP(+)</name>
        <dbReference type="ChEBI" id="CHEBI:58349"/>
    </ligand>
</feature>
<organism evidence="10 11">
    <name type="scientific">Parvularcula mediterranea</name>
    <dbReference type="NCBI Taxonomy" id="2732508"/>
    <lineage>
        <taxon>Bacteria</taxon>
        <taxon>Pseudomonadati</taxon>
        <taxon>Pseudomonadota</taxon>
        <taxon>Alphaproteobacteria</taxon>
        <taxon>Parvularculales</taxon>
        <taxon>Parvularculaceae</taxon>
        <taxon>Parvularcula</taxon>
    </lineage>
</organism>
<dbReference type="Proteomes" id="UP000536835">
    <property type="component" value="Unassembled WGS sequence"/>
</dbReference>
<dbReference type="EMBL" id="JABFCX010000002">
    <property type="protein sequence ID" value="NNU15613.1"/>
    <property type="molecule type" value="Genomic_DNA"/>
</dbReference>
<evidence type="ECO:0000256" key="2">
    <source>
        <dbReference type="ARBA" id="ARBA00009975"/>
    </source>
</evidence>
<dbReference type="GO" id="GO:0004345">
    <property type="term" value="F:glucose-6-phosphate dehydrogenase activity"/>
    <property type="evidence" value="ECO:0007669"/>
    <property type="project" value="UniProtKB-UniRule"/>
</dbReference>
<evidence type="ECO:0000259" key="9">
    <source>
        <dbReference type="Pfam" id="PF02781"/>
    </source>
</evidence>
<feature type="binding site" evidence="7">
    <location>
        <position position="43"/>
    </location>
    <ligand>
        <name>NADP(+)</name>
        <dbReference type="ChEBI" id="CHEBI:58349"/>
    </ligand>
</feature>
<dbReference type="PANTHER" id="PTHR23429">
    <property type="entry name" value="GLUCOSE-6-PHOSPHATE 1-DEHYDROGENASE G6PD"/>
    <property type="match status" value="1"/>
</dbReference>
<comment type="function">
    <text evidence="7">Catalyzes the oxidation of glucose 6-phosphate to 6-phosphogluconolactone.</text>
</comment>
<feature type="binding site" evidence="7">
    <location>
        <position position="209"/>
    </location>
    <ligand>
        <name>substrate</name>
    </ligand>
</feature>
<comment type="pathway">
    <text evidence="1 7">Carbohydrate degradation; pentose phosphate pathway; D-ribulose 5-phosphate from D-glucose 6-phosphate (oxidative stage): step 1/3.</text>
</comment>
<dbReference type="Pfam" id="PF00479">
    <property type="entry name" value="G6PD_N"/>
    <property type="match status" value="1"/>
</dbReference>
<keyword evidence="6 7" id="KW-0119">Carbohydrate metabolism</keyword>